<dbReference type="PROSITE" id="PS00991">
    <property type="entry name" value="CLAT_ADAPTOR_M_2"/>
    <property type="match status" value="1"/>
</dbReference>
<dbReference type="PANTHER" id="PTHR10529">
    <property type="entry name" value="AP COMPLEX SUBUNIT MU"/>
    <property type="match status" value="1"/>
</dbReference>
<dbReference type="InterPro" id="IPR050431">
    <property type="entry name" value="Adaptor_comp_med_subunit"/>
</dbReference>
<dbReference type="GO" id="GO:0006886">
    <property type="term" value="P:intracellular protein transport"/>
    <property type="evidence" value="ECO:0007669"/>
    <property type="project" value="UniProtKB-UniRule"/>
</dbReference>
<evidence type="ECO:0000256" key="2">
    <source>
        <dbReference type="ARBA" id="ARBA00005324"/>
    </source>
</evidence>
<keyword evidence="3 7" id="KW-0813">Transport</keyword>
<keyword evidence="4 7" id="KW-0653">Protein transport</keyword>
<dbReference type="PIRSF" id="PIRSF005992">
    <property type="entry name" value="Clathrin_mu"/>
    <property type="match status" value="1"/>
</dbReference>
<accession>A0A427YCB7</accession>
<dbReference type="CDD" id="cd09250">
    <property type="entry name" value="AP-1_Mu1_Cterm"/>
    <property type="match status" value="1"/>
</dbReference>
<dbReference type="Gene3D" id="2.60.40.1170">
    <property type="entry name" value="Mu homology domain, subdomain B"/>
    <property type="match status" value="2"/>
</dbReference>
<dbReference type="InterPro" id="IPR028565">
    <property type="entry name" value="MHD"/>
</dbReference>
<dbReference type="InterPro" id="IPR018240">
    <property type="entry name" value="Clathrin_mu_CS"/>
</dbReference>
<dbReference type="GO" id="GO:0016192">
    <property type="term" value="P:vesicle-mediated transport"/>
    <property type="evidence" value="ECO:0007669"/>
    <property type="project" value="InterPro"/>
</dbReference>
<evidence type="ECO:0000313" key="9">
    <source>
        <dbReference type="EMBL" id="RSH88811.1"/>
    </source>
</evidence>
<evidence type="ECO:0000256" key="3">
    <source>
        <dbReference type="ARBA" id="ARBA00022448"/>
    </source>
</evidence>
<dbReference type="SUPFAM" id="SSF64356">
    <property type="entry name" value="SNARE-like"/>
    <property type="match status" value="1"/>
</dbReference>
<evidence type="ECO:0000256" key="6">
    <source>
        <dbReference type="ARBA" id="ARBA00023329"/>
    </source>
</evidence>
<comment type="similarity">
    <text evidence="2 7">Belongs to the adaptor complexes medium subunit family.</text>
</comment>
<dbReference type="Gene3D" id="3.30.450.60">
    <property type="match status" value="1"/>
</dbReference>
<keyword evidence="5" id="KW-0472">Membrane</keyword>
<evidence type="ECO:0000313" key="10">
    <source>
        <dbReference type="Proteomes" id="UP000279259"/>
    </source>
</evidence>
<feature type="domain" description="MHD" evidence="8">
    <location>
        <begin position="167"/>
        <end position="404"/>
    </location>
</feature>
<dbReference type="Pfam" id="PF00928">
    <property type="entry name" value="Adap_comp_sub"/>
    <property type="match status" value="1"/>
</dbReference>
<comment type="subcellular location">
    <subcellularLocation>
        <location evidence="1">Cytoplasmic vesicle</location>
        <location evidence="1">Clathrin-coated vesicle membrane</location>
    </subcellularLocation>
</comment>
<dbReference type="Pfam" id="PF01217">
    <property type="entry name" value="Clat_adaptor_s"/>
    <property type="match status" value="1"/>
</dbReference>
<evidence type="ECO:0000256" key="5">
    <source>
        <dbReference type="ARBA" id="ARBA00023136"/>
    </source>
</evidence>
<evidence type="ECO:0000256" key="7">
    <source>
        <dbReference type="PIRNR" id="PIRNR005992"/>
    </source>
</evidence>
<dbReference type="InterPro" id="IPR022775">
    <property type="entry name" value="AP_mu_sigma_su"/>
</dbReference>
<keyword evidence="6" id="KW-0968">Cytoplasmic vesicle</keyword>
<sequence length="418" mass="48010">MASLVAILDVKGKSLIQRSYRDDVPPSYIERFLPLVLDMEEENVQVTPCFTDEGINYMHIRHNNLYLLALSKRNSNAAEIIFFLHRLCAVLSEYFKELEEESIRDNFVIIYELLDEMMDFGYPQTTESKILQEYITQESHKLEVQVRPPMAVTNAVSWRSEGIRYRKNEVFLDVVESVNLLVNASGNVIRSEILGAVKMKCYLSGMPELRLGLNDKVMFESTGRAARGKSIEMEDVKFHQCVRLSRFENDRTISFIPPDGEFELMSYRLSTPVKPLVWVEASVESHRGSRVEYMVKVRGQFKRRSTANNVEIYVPVPDDADSPKFRIKQLGGGRDYLMRAHFGLPSVRNEELDKRAPISVKFEIPYFTVSGIQVRYLKIVEKSGYSALPWVRYLCVNGDDYVLRTITDAKASSIIAPL</sequence>
<reference evidence="9 10" key="1">
    <citation type="submission" date="2018-11" db="EMBL/GenBank/DDBJ databases">
        <title>Genome sequence of Saitozyma podzolica DSM 27192.</title>
        <authorList>
            <person name="Aliyu H."/>
            <person name="Gorte O."/>
            <person name="Ochsenreither K."/>
        </authorList>
    </citation>
    <scope>NUCLEOTIDE SEQUENCE [LARGE SCALE GENOMIC DNA]</scope>
    <source>
        <strain evidence="9 10">DSM 27192</strain>
    </source>
</reference>
<evidence type="ECO:0000259" key="8">
    <source>
        <dbReference type="PROSITE" id="PS51072"/>
    </source>
</evidence>
<name>A0A427YCB7_9TREE</name>
<dbReference type="FunFam" id="3.30.450.60:FF:000006">
    <property type="entry name" value="AP-1 complex subunit mu-1 isoform 1"/>
    <property type="match status" value="1"/>
</dbReference>
<proteinExistence type="inferred from homology"/>
<dbReference type="GO" id="GO:0030131">
    <property type="term" value="C:clathrin adaptor complex"/>
    <property type="evidence" value="ECO:0007669"/>
    <property type="project" value="UniProtKB-UniRule"/>
</dbReference>
<dbReference type="CDD" id="cd14835">
    <property type="entry name" value="AP1_Mu_N"/>
    <property type="match status" value="1"/>
</dbReference>
<dbReference type="GO" id="GO:0030665">
    <property type="term" value="C:clathrin-coated vesicle membrane"/>
    <property type="evidence" value="ECO:0007669"/>
    <property type="project" value="UniProtKB-SubCell"/>
</dbReference>
<dbReference type="STRING" id="1890683.A0A427YCB7"/>
<dbReference type="InterPro" id="IPR001392">
    <property type="entry name" value="Clathrin_mu"/>
</dbReference>
<gene>
    <name evidence="9" type="primary">AP1M1</name>
    <name evidence="9" type="ORF">EHS25_003039</name>
</gene>
<dbReference type="OrthoDB" id="10259133at2759"/>
<comment type="caution">
    <text evidence="9">The sequence shown here is derived from an EMBL/GenBank/DDBJ whole genome shotgun (WGS) entry which is preliminary data.</text>
</comment>
<dbReference type="PROSITE" id="PS51072">
    <property type="entry name" value="MHD"/>
    <property type="match status" value="1"/>
</dbReference>
<protein>
    <submittedName>
        <fullName evidence="9">AP-1 complex subunit mu-1</fullName>
    </submittedName>
</protein>
<dbReference type="Proteomes" id="UP000279259">
    <property type="component" value="Unassembled WGS sequence"/>
</dbReference>
<dbReference type="EMBL" id="RSCD01000016">
    <property type="protein sequence ID" value="RSH88811.1"/>
    <property type="molecule type" value="Genomic_DNA"/>
</dbReference>
<dbReference type="PROSITE" id="PS00990">
    <property type="entry name" value="CLAT_ADAPTOR_M_1"/>
    <property type="match status" value="1"/>
</dbReference>
<dbReference type="InterPro" id="IPR011012">
    <property type="entry name" value="Longin-like_dom_sf"/>
</dbReference>
<dbReference type="AlphaFoldDB" id="A0A427YCB7"/>
<organism evidence="9 10">
    <name type="scientific">Saitozyma podzolica</name>
    <dbReference type="NCBI Taxonomy" id="1890683"/>
    <lineage>
        <taxon>Eukaryota</taxon>
        <taxon>Fungi</taxon>
        <taxon>Dikarya</taxon>
        <taxon>Basidiomycota</taxon>
        <taxon>Agaricomycotina</taxon>
        <taxon>Tremellomycetes</taxon>
        <taxon>Tremellales</taxon>
        <taxon>Trimorphomycetaceae</taxon>
        <taxon>Saitozyma</taxon>
    </lineage>
</organism>
<dbReference type="PRINTS" id="PR00314">
    <property type="entry name" value="CLATHRINADPT"/>
</dbReference>
<evidence type="ECO:0000256" key="4">
    <source>
        <dbReference type="ARBA" id="ARBA00022927"/>
    </source>
</evidence>
<dbReference type="SUPFAM" id="SSF49447">
    <property type="entry name" value="Second domain of Mu2 adaptin subunit (ap50) of ap2 adaptor"/>
    <property type="match status" value="1"/>
</dbReference>
<evidence type="ECO:0000256" key="1">
    <source>
        <dbReference type="ARBA" id="ARBA00004640"/>
    </source>
</evidence>
<keyword evidence="10" id="KW-1185">Reference proteome</keyword>
<dbReference type="InterPro" id="IPR036168">
    <property type="entry name" value="AP2_Mu_C_sf"/>
</dbReference>